<dbReference type="PRINTS" id="PR00719">
    <property type="entry name" value="LMWPTPASE"/>
</dbReference>
<dbReference type="InterPro" id="IPR050438">
    <property type="entry name" value="LMW_PTPase"/>
</dbReference>
<dbReference type="Gene3D" id="3.40.50.2300">
    <property type="match status" value="1"/>
</dbReference>
<keyword evidence="3" id="KW-0904">Protein phosphatase</keyword>
<gene>
    <name evidence="5" type="ORF">RPIT_14055</name>
</gene>
<evidence type="ECO:0000256" key="1">
    <source>
        <dbReference type="ARBA" id="ARBA00011063"/>
    </source>
</evidence>
<dbReference type="Pfam" id="PF01451">
    <property type="entry name" value="LMWPc"/>
    <property type="match status" value="1"/>
</dbReference>
<dbReference type="PANTHER" id="PTHR11717:SF31">
    <property type="entry name" value="LOW MOLECULAR WEIGHT PROTEIN-TYROSINE-PHOSPHATASE ETP-RELATED"/>
    <property type="match status" value="1"/>
</dbReference>
<dbReference type="InterPro" id="IPR017867">
    <property type="entry name" value="Tyr_phospatase_low_mol_wt"/>
</dbReference>
<feature type="active site" description="Nucleophile" evidence="4">
    <location>
        <position position="7"/>
    </location>
</feature>
<reference evidence="5 6" key="1">
    <citation type="journal article" date="2016" name="Int. J. Syst. Evol. Microbiol.">
        <title>Tessaracoccus flavus sp. nov., isolated from the drainage system of a lindane-producing factory.</title>
        <authorList>
            <person name="Kumari R."/>
            <person name="Singh P."/>
            <person name="Schumann P."/>
            <person name="Lal R."/>
        </authorList>
    </citation>
    <scope>NUCLEOTIDE SEQUENCE [LARGE SCALE GENOMIC DNA]</scope>
    <source>
        <strain evidence="5 6">RP1T</strain>
    </source>
</reference>
<keyword evidence="2" id="KW-0378">Hydrolase</keyword>
<name>A0A1Q2CI35_9ACTN</name>
<proteinExistence type="inferred from homology"/>
<dbReference type="OrthoDB" id="9784339at2"/>
<dbReference type="AlphaFoldDB" id="A0A1Q2CI35"/>
<dbReference type="RefSeq" id="WP_077343992.1">
    <property type="nucleotide sequence ID" value="NZ_CP019605.1"/>
</dbReference>
<sequence>MRWVFVCTANISRSPYAERRMAQLLGDTSAVEVASAGIPGFDGRPMDPQMAALLEVRGVDASDHASRILTEDILRDASLVLTMEFSHHMAILEKWPWATDRVRGLGQFAKSGQRNSMVWDIADPYRRGRGAAKKAAQQIDQYLTEILPLAQESAR</sequence>
<dbReference type="SMART" id="SM00226">
    <property type="entry name" value="LMWPc"/>
    <property type="match status" value="1"/>
</dbReference>
<evidence type="ECO:0000256" key="4">
    <source>
        <dbReference type="PIRSR" id="PIRSR617867-1"/>
    </source>
</evidence>
<dbReference type="InterPro" id="IPR023485">
    <property type="entry name" value="Ptyr_pPase"/>
</dbReference>
<dbReference type="EMBL" id="CP019605">
    <property type="protein sequence ID" value="AQP45786.1"/>
    <property type="molecule type" value="Genomic_DNA"/>
</dbReference>
<dbReference type="Proteomes" id="UP000188324">
    <property type="component" value="Chromosome"/>
</dbReference>
<evidence type="ECO:0000313" key="5">
    <source>
        <dbReference type="EMBL" id="AQP45786.1"/>
    </source>
</evidence>
<dbReference type="GO" id="GO:0004725">
    <property type="term" value="F:protein tyrosine phosphatase activity"/>
    <property type="evidence" value="ECO:0007669"/>
    <property type="project" value="InterPro"/>
</dbReference>
<evidence type="ECO:0000313" key="6">
    <source>
        <dbReference type="Proteomes" id="UP000188324"/>
    </source>
</evidence>
<dbReference type="PANTHER" id="PTHR11717">
    <property type="entry name" value="LOW MOLECULAR WEIGHT PROTEIN TYROSINE PHOSPHATASE"/>
    <property type="match status" value="1"/>
</dbReference>
<keyword evidence="6" id="KW-1185">Reference proteome</keyword>
<comment type="similarity">
    <text evidence="1">Belongs to the low molecular weight phosphotyrosine protein phosphatase family.</text>
</comment>
<evidence type="ECO:0000256" key="2">
    <source>
        <dbReference type="ARBA" id="ARBA00022801"/>
    </source>
</evidence>
<accession>A0A1Q2CI35</accession>
<organism evidence="5 6">
    <name type="scientific">Tessaracoccus flavus</name>
    <dbReference type="NCBI Taxonomy" id="1610493"/>
    <lineage>
        <taxon>Bacteria</taxon>
        <taxon>Bacillati</taxon>
        <taxon>Actinomycetota</taxon>
        <taxon>Actinomycetes</taxon>
        <taxon>Propionibacteriales</taxon>
        <taxon>Propionibacteriaceae</taxon>
        <taxon>Tessaracoccus</taxon>
    </lineage>
</organism>
<feature type="active site" description="Proton donor" evidence="4">
    <location>
        <position position="123"/>
    </location>
</feature>
<dbReference type="SUPFAM" id="SSF52788">
    <property type="entry name" value="Phosphotyrosine protein phosphatases I"/>
    <property type="match status" value="1"/>
</dbReference>
<protein>
    <submittedName>
        <fullName evidence="5">Uncharacterized protein</fullName>
    </submittedName>
</protein>
<feature type="active site" description="Nucleophile" evidence="4">
    <location>
        <position position="13"/>
    </location>
</feature>
<dbReference type="STRING" id="1610493.RPIT_14055"/>
<dbReference type="KEGG" id="tfl:RPIT_14055"/>
<dbReference type="InterPro" id="IPR036196">
    <property type="entry name" value="Ptyr_pPase_sf"/>
</dbReference>
<evidence type="ECO:0000256" key="3">
    <source>
        <dbReference type="ARBA" id="ARBA00022912"/>
    </source>
</evidence>